<feature type="region of interest" description="Disordered" evidence="1">
    <location>
        <begin position="123"/>
        <end position="143"/>
    </location>
</feature>
<sequence>SSTRAERVATRGECTGSSFKRTFGSVNPPPNNIRSDYSLVPDLVASTDTPISRSSSLGWSNLSAPFILKYLDITRPGGLLLSTSCLMFISQGASVSSSSAGGPCASCEPPGAISAEMLLGKEQMKKGRSVQRESREFKPLARG</sequence>
<name>A0A8H2XPB6_9AGAM</name>
<protein>
    <submittedName>
        <fullName evidence="2">Uncharacterized protein</fullName>
    </submittedName>
</protein>
<comment type="caution">
    <text evidence="2">The sequence shown here is derived from an EMBL/GenBank/DDBJ whole genome shotgun (WGS) entry which is preliminary data.</text>
</comment>
<dbReference type="Proteomes" id="UP000663840">
    <property type="component" value="Unassembled WGS sequence"/>
</dbReference>
<dbReference type="AlphaFoldDB" id="A0A8H2XPB6"/>
<proteinExistence type="predicted"/>
<organism evidence="2 3">
    <name type="scientific">Rhizoctonia solani</name>
    <dbReference type="NCBI Taxonomy" id="456999"/>
    <lineage>
        <taxon>Eukaryota</taxon>
        <taxon>Fungi</taxon>
        <taxon>Dikarya</taxon>
        <taxon>Basidiomycota</taxon>
        <taxon>Agaricomycotina</taxon>
        <taxon>Agaricomycetes</taxon>
        <taxon>Cantharellales</taxon>
        <taxon>Ceratobasidiaceae</taxon>
        <taxon>Rhizoctonia</taxon>
    </lineage>
</organism>
<feature type="non-terminal residue" evidence="2">
    <location>
        <position position="1"/>
    </location>
</feature>
<gene>
    <name evidence="2" type="ORF">RDB_LOCUS66245</name>
</gene>
<accession>A0A8H2XPB6</accession>
<dbReference type="EMBL" id="CAJMWR010001690">
    <property type="protein sequence ID" value="CAE6432005.1"/>
    <property type="molecule type" value="Genomic_DNA"/>
</dbReference>
<evidence type="ECO:0000313" key="2">
    <source>
        <dbReference type="EMBL" id="CAE6432005.1"/>
    </source>
</evidence>
<reference evidence="2" key="1">
    <citation type="submission" date="2021-01" db="EMBL/GenBank/DDBJ databases">
        <authorList>
            <person name="Kaushik A."/>
        </authorList>
    </citation>
    <scope>NUCLEOTIDE SEQUENCE</scope>
    <source>
        <strain evidence="2">AG1-1A</strain>
    </source>
</reference>
<evidence type="ECO:0000313" key="3">
    <source>
        <dbReference type="Proteomes" id="UP000663840"/>
    </source>
</evidence>
<evidence type="ECO:0000256" key="1">
    <source>
        <dbReference type="SAM" id="MobiDB-lite"/>
    </source>
</evidence>